<evidence type="ECO:0000256" key="7">
    <source>
        <dbReference type="ARBA" id="ARBA00023145"/>
    </source>
</evidence>
<evidence type="ECO:0000256" key="9">
    <source>
        <dbReference type="ARBA" id="ARBA00023180"/>
    </source>
</evidence>
<evidence type="ECO:0000256" key="6">
    <source>
        <dbReference type="ARBA" id="ARBA00023049"/>
    </source>
</evidence>
<dbReference type="PROSITE" id="PS51864">
    <property type="entry name" value="ASTACIN"/>
    <property type="match status" value="1"/>
</dbReference>
<keyword evidence="14" id="KW-1185">Reference proteome</keyword>
<dbReference type="PANTHER" id="PTHR10127:SF780">
    <property type="entry name" value="METALLOENDOPEPTIDASE"/>
    <property type="match status" value="1"/>
</dbReference>
<feature type="binding site" evidence="10">
    <location>
        <position position="178"/>
    </location>
    <ligand>
        <name>Zn(2+)</name>
        <dbReference type="ChEBI" id="CHEBI:29105"/>
        <note>catalytic</note>
    </ligand>
</feature>
<name>A0A8K0CNZ3_IGNLU</name>
<comment type="cofactor">
    <cofactor evidence="10 11">
        <name>Zn(2+)</name>
        <dbReference type="ChEBI" id="CHEBI:29105"/>
    </cofactor>
    <text evidence="10 11">Binds 1 zinc ion per subunit.</text>
</comment>
<keyword evidence="8" id="KW-1015">Disulfide bond</keyword>
<comment type="caution">
    <text evidence="13">The sequence shown here is derived from an EMBL/GenBank/DDBJ whole genome shotgun (WGS) entry which is preliminary data.</text>
</comment>
<dbReference type="CDD" id="cd04280">
    <property type="entry name" value="ZnMc_astacin_like"/>
    <property type="match status" value="1"/>
</dbReference>
<feature type="active site" evidence="10">
    <location>
        <position position="179"/>
    </location>
</feature>
<dbReference type="SUPFAM" id="SSF55486">
    <property type="entry name" value="Metalloproteases ('zincins'), catalytic domain"/>
    <property type="match status" value="1"/>
</dbReference>
<keyword evidence="3 11" id="KW-0732">Signal</keyword>
<dbReference type="OrthoDB" id="291007at2759"/>
<evidence type="ECO:0000256" key="11">
    <source>
        <dbReference type="RuleBase" id="RU361183"/>
    </source>
</evidence>
<dbReference type="GO" id="GO:0008270">
    <property type="term" value="F:zinc ion binding"/>
    <property type="evidence" value="ECO:0007669"/>
    <property type="project" value="UniProtKB-UniRule"/>
</dbReference>
<proteinExistence type="predicted"/>
<gene>
    <name evidence="13" type="ORF">ILUMI_17481</name>
</gene>
<evidence type="ECO:0000256" key="4">
    <source>
        <dbReference type="ARBA" id="ARBA00022801"/>
    </source>
</evidence>
<accession>A0A8K0CNZ3</accession>
<dbReference type="FunFam" id="3.40.390.10:FF:000015">
    <property type="entry name" value="Meprin A subunit"/>
    <property type="match status" value="1"/>
</dbReference>
<dbReference type="Pfam" id="PF01400">
    <property type="entry name" value="Astacin"/>
    <property type="match status" value="1"/>
</dbReference>
<dbReference type="InterPro" id="IPR024079">
    <property type="entry name" value="MetalloPept_cat_dom_sf"/>
</dbReference>
<feature type="domain" description="Peptidase M12A" evidence="12">
    <location>
        <begin position="85"/>
        <end position="281"/>
    </location>
</feature>
<keyword evidence="7" id="KW-0865">Zymogen</keyword>
<evidence type="ECO:0000256" key="2">
    <source>
        <dbReference type="ARBA" id="ARBA00022723"/>
    </source>
</evidence>
<evidence type="ECO:0000256" key="5">
    <source>
        <dbReference type="ARBA" id="ARBA00022833"/>
    </source>
</evidence>
<dbReference type="PANTHER" id="PTHR10127">
    <property type="entry name" value="DISCOIDIN, CUB, EGF, LAMININ , AND ZINC METALLOPROTEASE DOMAIN CONTAINING"/>
    <property type="match status" value="1"/>
</dbReference>
<evidence type="ECO:0000256" key="8">
    <source>
        <dbReference type="ARBA" id="ARBA00023157"/>
    </source>
</evidence>
<evidence type="ECO:0000256" key="10">
    <source>
        <dbReference type="PROSITE-ProRule" id="PRU01211"/>
    </source>
</evidence>
<organism evidence="13 14">
    <name type="scientific">Ignelater luminosus</name>
    <name type="common">Cucubano</name>
    <name type="synonym">Pyrophorus luminosus</name>
    <dbReference type="NCBI Taxonomy" id="2038154"/>
    <lineage>
        <taxon>Eukaryota</taxon>
        <taxon>Metazoa</taxon>
        <taxon>Ecdysozoa</taxon>
        <taxon>Arthropoda</taxon>
        <taxon>Hexapoda</taxon>
        <taxon>Insecta</taxon>
        <taxon>Pterygota</taxon>
        <taxon>Neoptera</taxon>
        <taxon>Endopterygota</taxon>
        <taxon>Coleoptera</taxon>
        <taxon>Polyphaga</taxon>
        <taxon>Elateriformia</taxon>
        <taxon>Elateroidea</taxon>
        <taxon>Elateridae</taxon>
        <taxon>Agrypninae</taxon>
        <taxon>Pyrophorini</taxon>
        <taxon>Ignelater</taxon>
    </lineage>
</organism>
<evidence type="ECO:0000313" key="13">
    <source>
        <dbReference type="EMBL" id="KAF2888692.1"/>
    </source>
</evidence>
<dbReference type="Proteomes" id="UP000801492">
    <property type="component" value="Unassembled WGS sequence"/>
</dbReference>
<keyword evidence="5 10" id="KW-0862">Zinc</keyword>
<evidence type="ECO:0000256" key="3">
    <source>
        <dbReference type="ARBA" id="ARBA00022729"/>
    </source>
</evidence>
<dbReference type="Gene3D" id="3.40.390.10">
    <property type="entry name" value="Collagenase (Catalytic Domain)"/>
    <property type="match status" value="1"/>
</dbReference>
<dbReference type="GO" id="GO:0004222">
    <property type="term" value="F:metalloendopeptidase activity"/>
    <property type="evidence" value="ECO:0007669"/>
    <property type="project" value="UniProtKB-UniRule"/>
</dbReference>
<evidence type="ECO:0000256" key="1">
    <source>
        <dbReference type="ARBA" id="ARBA00022670"/>
    </source>
</evidence>
<feature type="binding site" evidence="10">
    <location>
        <position position="182"/>
    </location>
    <ligand>
        <name>Zn(2+)</name>
        <dbReference type="ChEBI" id="CHEBI:29105"/>
        <note>catalytic</note>
    </ligand>
</feature>
<feature type="signal peptide" evidence="11">
    <location>
        <begin position="1"/>
        <end position="18"/>
    </location>
</feature>
<keyword evidence="4 10" id="KW-0378">Hydrolase</keyword>
<dbReference type="InterPro" id="IPR001506">
    <property type="entry name" value="Peptidase_M12A"/>
</dbReference>
<dbReference type="EMBL" id="VTPC01074766">
    <property type="protein sequence ID" value="KAF2888692.1"/>
    <property type="molecule type" value="Genomic_DNA"/>
</dbReference>
<dbReference type="GO" id="GO:0006508">
    <property type="term" value="P:proteolysis"/>
    <property type="evidence" value="ECO:0007669"/>
    <property type="project" value="UniProtKB-KW"/>
</dbReference>
<dbReference type="EC" id="3.4.24.-" evidence="11"/>
<keyword evidence="2 10" id="KW-0479">Metal-binding</keyword>
<feature type="chain" id="PRO_5035489723" description="Metalloendopeptidase" evidence="11">
    <location>
        <begin position="19"/>
        <end position="282"/>
    </location>
</feature>
<evidence type="ECO:0000313" key="14">
    <source>
        <dbReference type="Proteomes" id="UP000801492"/>
    </source>
</evidence>
<feature type="binding site" evidence="10">
    <location>
        <position position="188"/>
    </location>
    <ligand>
        <name>Zn(2+)</name>
        <dbReference type="ChEBI" id="CHEBI:29105"/>
        <note>catalytic</note>
    </ligand>
</feature>
<evidence type="ECO:0000259" key="12">
    <source>
        <dbReference type="PROSITE" id="PS51864"/>
    </source>
</evidence>
<comment type="caution">
    <text evidence="10">Lacks conserved residue(s) required for the propagation of feature annotation.</text>
</comment>
<protein>
    <recommendedName>
        <fullName evidence="11">Metalloendopeptidase</fullName>
        <ecNumber evidence="11">3.4.24.-</ecNumber>
    </recommendedName>
</protein>
<dbReference type="InterPro" id="IPR006026">
    <property type="entry name" value="Peptidase_Metallo"/>
</dbReference>
<keyword evidence="1 10" id="KW-0645">Protease</keyword>
<dbReference type="SMART" id="SM00235">
    <property type="entry name" value="ZnMc"/>
    <property type="match status" value="1"/>
</dbReference>
<dbReference type="InterPro" id="IPR034035">
    <property type="entry name" value="Astacin-like_dom"/>
</dbReference>
<dbReference type="PRINTS" id="PR00480">
    <property type="entry name" value="ASTACIN"/>
</dbReference>
<keyword evidence="6 10" id="KW-0482">Metalloprotease</keyword>
<sequence length="282" mass="32161">MFKFMVYFSVISVHLIHCLPSKNNTEDYDKGGADLSYLGRTVFGEPNEESGKRVEQWNKSSKVNPEELGSYAEGDILFPNDVRRNGVISETARWPNGVVPYNFDGGYSKDQRETIKTLMMEFHKATCIRFRMFEPNDTSWISITNDKTGCWSAVGRTGGKQTLNLQAPDCLQTRPTMHELLHAIGFGHEHTRSDRDSHITIHWKNIKEGFKAAFMKTDKHLSTNFGFPYDYNSLVHYSNEALSKNGKNTITAKKDPNKALGNNFGFSKYDVEKINLMYNCTK</sequence>
<dbReference type="AlphaFoldDB" id="A0A8K0CNZ3"/>
<reference evidence="13" key="1">
    <citation type="submission" date="2019-08" db="EMBL/GenBank/DDBJ databases">
        <title>The genome of the North American firefly Photinus pyralis.</title>
        <authorList>
            <consortium name="Photinus pyralis genome working group"/>
            <person name="Fallon T.R."/>
            <person name="Sander Lower S.E."/>
            <person name="Weng J.-K."/>
        </authorList>
    </citation>
    <scope>NUCLEOTIDE SEQUENCE</scope>
    <source>
        <strain evidence="13">TRF0915ILg1</strain>
        <tissue evidence="13">Whole body</tissue>
    </source>
</reference>
<keyword evidence="9" id="KW-0325">Glycoprotein</keyword>